<dbReference type="OrthoDB" id="4227485at2759"/>
<sequence>MDESIHTDPKLQVLIERYRTYQGTAKINISQITPHPSISQYINIKNIERLYKIFDKEGYRRLDIYNHISAIISRHFNSPKILVPIFK</sequence>
<dbReference type="Proteomes" id="UP001147760">
    <property type="component" value="Unassembled WGS sequence"/>
</dbReference>
<reference evidence="1" key="1">
    <citation type="submission" date="2022-12" db="EMBL/GenBank/DDBJ databases">
        <authorList>
            <person name="Petersen C."/>
        </authorList>
    </citation>
    <scope>NUCLEOTIDE SEQUENCE</scope>
    <source>
        <strain evidence="1">IBT 17660</strain>
    </source>
</reference>
<dbReference type="AlphaFoldDB" id="A0A9X0BHV7"/>
<evidence type="ECO:0000313" key="1">
    <source>
        <dbReference type="EMBL" id="KAJ5462474.1"/>
    </source>
</evidence>
<comment type="caution">
    <text evidence="1">The sequence shown here is derived from an EMBL/GenBank/DDBJ whole genome shotgun (WGS) entry which is preliminary data.</text>
</comment>
<evidence type="ECO:0000313" key="2">
    <source>
        <dbReference type="Proteomes" id="UP001147760"/>
    </source>
</evidence>
<proteinExistence type="predicted"/>
<reference evidence="1" key="2">
    <citation type="journal article" date="2023" name="IMA Fungus">
        <title>Comparative genomic study of the Penicillium genus elucidates a diverse pangenome and 15 lateral gene transfer events.</title>
        <authorList>
            <person name="Petersen C."/>
            <person name="Sorensen T."/>
            <person name="Nielsen M.R."/>
            <person name="Sondergaard T.E."/>
            <person name="Sorensen J.L."/>
            <person name="Fitzpatrick D.A."/>
            <person name="Frisvad J.C."/>
            <person name="Nielsen K.L."/>
        </authorList>
    </citation>
    <scope>NUCLEOTIDE SEQUENCE</scope>
    <source>
        <strain evidence="1">IBT 17660</strain>
    </source>
</reference>
<organism evidence="1 2">
    <name type="scientific">Penicillium desertorum</name>
    <dbReference type="NCBI Taxonomy" id="1303715"/>
    <lineage>
        <taxon>Eukaryota</taxon>
        <taxon>Fungi</taxon>
        <taxon>Dikarya</taxon>
        <taxon>Ascomycota</taxon>
        <taxon>Pezizomycotina</taxon>
        <taxon>Eurotiomycetes</taxon>
        <taxon>Eurotiomycetidae</taxon>
        <taxon>Eurotiales</taxon>
        <taxon>Aspergillaceae</taxon>
        <taxon>Penicillium</taxon>
    </lineage>
</organism>
<dbReference type="EMBL" id="JAPWDO010000007">
    <property type="protein sequence ID" value="KAJ5462474.1"/>
    <property type="molecule type" value="Genomic_DNA"/>
</dbReference>
<protein>
    <submittedName>
        <fullName evidence="1">Uncharacterized protein</fullName>
    </submittedName>
</protein>
<gene>
    <name evidence="1" type="ORF">N7530_010679</name>
</gene>
<name>A0A9X0BHV7_9EURO</name>
<keyword evidence="2" id="KW-1185">Reference proteome</keyword>
<accession>A0A9X0BHV7</accession>